<dbReference type="Proteomes" id="UP001500503">
    <property type="component" value="Unassembled WGS sequence"/>
</dbReference>
<dbReference type="InterPro" id="IPR011042">
    <property type="entry name" value="6-blade_b-propeller_TolB-like"/>
</dbReference>
<dbReference type="PANTHER" id="PTHR36842:SF1">
    <property type="entry name" value="PROTEIN TOLB"/>
    <property type="match status" value="1"/>
</dbReference>
<keyword evidence="2" id="KW-0732">Signal</keyword>
<accession>A0ABP8QTC0</accession>
<dbReference type="Pfam" id="PF07676">
    <property type="entry name" value="PD40"/>
    <property type="match status" value="1"/>
</dbReference>
<comment type="caution">
    <text evidence="5">The sequence shown here is derived from an EMBL/GenBank/DDBJ whole genome shotgun (WGS) entry which is preliminary data.</text>
</comment>
<evidence type="ECO:0000259" key="4">
    <source>
        <dbReference type="Pfam" id="PF00930"/>
    </source>
</evidence>
<dbReference type="SUPFAM" id="SSF53474">
    <property type="entry name" value="alpha/beta-Hydrolases"/>
    <property type="match status" value="1"/>
</dbReference>
<dbReference type="InterPro" id="IPR011659">
    <property type="entry name" value="WD40"/>
</dbReference>
<dbReference type="RefSeq" id="WP_345471964.1">
    <property type="nucleotide sequence ID" value="NZ_BAABHF010000046.1"/>
</dbReference>
<protein>
    <submittedName>
        <fullName evidence="5">Uncharacterized protein</fullName>
    </submittedName>
</protein>
<evidence type="ECO:0000259" key="3">
    <source>
        <dbReference type="Pfam" id="PF00326"/>
    </source>
</evidence>
<feature type="chain" id="PRO_5047006631" evidence="2">
    <location>
        <begin position="33"/>
        <end position="820"/>
    </location>
</feature>
<evidence type="ECO:0000313" key="5">
    <source>
        <dbReference type="EMBL" id="GAA4510867.1"/>
    </source>
</evidence>
<dbReference type="InterPro" id="IPR002469">
    <property type="entry name" value="Peptidase_S9B_N"/>
</dbReference>
<feature type="signal peptide" evidence="2">
    <location>
        <begin position="1"/>
        <end position="32"/>
    </location>
</feature>
<feature type="domain" description="Dipeptidylpeptidase IV N-terminal" evidence="4">
    <location>
        <begin position="431"/>
        <end position="521"/>
    </location>
</feature>
<evidence type="ECO:0000256" key="2">
    <source>
        <dbReference type="SAM" id="SignalP"/>
    </source>
</evidence>
<name>A0ABP8QTC0_9ACTN</name>
<evidence type="ECO:0000256" key="1">
    <source>
        <dbReference type="ARBA" id="ARBA00009820"/>
    </source>
</evidence>
<sequence>MKRIYMLIAGAAAPLLGLALVPGITVGTAAYATEAAPPPGAVLSPDGKQAAWVSNDAKSILSETRKGAHWSDPKQLLTIRGTVGKLVFSPDSKQLAFENPRGDHGFIAVYDSDTNKIGYVDPSFGTDSAPAWTPGGKQISFVRSYPGIPDQQLTEPVPSFGRWTPPPARANDVFTVGDILQAPISYGPQPSGDGHSIAYITREAYDRAIYFMPVGGNSGKIVDYPNDDGQELSQLALSRTGAAVAYVRGSSPNSAGEILNPASTPIPPHRQVFVVSSRGGKPQLLGDGLAPAFTPDDSMLVWINGTTIMSATLTWNPSGGLTRVGRSEPLLTVPSGSPSNLRFSPDGAKLLYSRSGGTEVFDMNTHTTTAIDHTGASDANPVWSPDGTQIAFRRTISGQPWSIWVADAATLTPRQVWQASPGLGSSYYALDENPTFESQPGDQLMWSNDGTLAFVWEVDGWRHLYSVPVSGGTATLLTPGDGEVETAQVTLDHKSIIYATNIGDIARRHLFSVGFHGGTPQADTGGHPSQWAPAPLADGKLAYAEGSYNVPPTVYISDAAGKRSRGGPGLPKSYPLHQLVEPKAVTFPSSVDHQTVHGQLFVPTHPTGCALIFPHGGPSRQMLLGYHYYDTYTVLYEENEYFASHGCVVLSVDYRGGIMYGNAWRTAPGRGGTSASEYQDIQGGAAFLLAQPQVDPAKVGIYGLSYGGYLTSLGVSRNSDIFKVAWDMAGNSGNAAIANLPSWTAPTLIEQGDDDRNVNFSSNVAVVDAIKAQKPELKLATKVMPNEQHEMYMRFRDLVDVYDVGGQWVLQHLLPSGPAR</sequence>
<dbReference type="InterPro" id="IPR001375">
    <property type="entry name" value="Peptidase_S9_cat"/>
</dbReference>
<dbReference type="InterPro" id="IPR029058">
    <property type="entry name" value="AB_hydrolase_fold"/>
</dbReference>
<organism evidence="5 6">
    <name type="scientific">Actinoallomurus oryzae</name>
    <dbReference type="NCBI Taxonomy" id="502180"/>
    <lineage>
        <taxon>Bacteria</taxon>
        <taxon>Bacillati</taxon>
        <taxon>Actinomycetota</taxon>
        <taxon>Actinomycetes</taxon>
        <taxon>Streptosporangiales</taxon>
        <taxon>Thermomonosporaceae</taxon>
        <taxon>Actinoallomurus</taxon>
    </lineage>
</organism>
<keyword evidence="6" id="KW-1185">Reference proteome</keyword>
<feature type="domain" description="Peptidase S9 prolyl oligopeptidase catalytic" evidence="3">
    <location>
        <begin position="639"/>
        <end position="730"/>
    </location>
</feature>
<dbReference type="Pfam" id="PF00930">
    <property type="entry name" value="DPPIV_N"/>
    <property type="match status" value="1"/>
</dbReference>
<reference evidence="6" key="1">
    <citation type="journal article" date="2019" name="Int. J. Syst. Evol. Microbiol.">
        <title>The Global Catalogue of Microorganisms (GCM) 10K type strain sequencing project: providing services to taxonomists for standard genome sequencing and annotation.</title>
        <authorList>
            <consortium name="The Broad Institute Genomics Platform"/>
            <consortium name="The Broad Institute Genome Sequencing Center for Infectious Disease"/>
            <person name="Wu L."/>
            <person name="Ma J."/>
        </authorList>
    </citation>
    <scope>NUCLEOTIDE SEQUENCE [LARGE SCALE GENOMIC DNA]</scope>
    <source>
        <strain evidence="6">JCM 17933</strain>
    </source>
</reference>
<dbReference type="PANTHER" id="PTHR36842">
    <property type="entry name" value="PROTEIN TOLB HOMOLOG"/>
    <property type="match status" value="1"/>
</dbReference>
<dbReference type="Gene3D" id="2.120.10.30">
    <property type="entry name" value="TolB, C-terminal domain"/>
    <property type="match status" value="3"/>
</dbReference>
<dbReference type="EMBL" id="BAABHF010000046">
    <property type="protein sequence ID" value="GAA4510867.1"/>
    <property type="molecule type" value="Genomic_DNA"/>
</dbReference>
<evidence type="ECO:0000313" key="6">
    <source>
        <dbReference type="Proteomes" id="UP001500503"/>
    </source>
</evidence>
<dbReference type="Gene3D" id="3.40.50.1820">
    <property type="entry name" value="alpha/beta hydrolase"/>
    <property type="match status" value="1"/>
</dbReference>
<proteinExistence type="inferred from homology"/>
<comment type="similarity">
    <text evidence="1">Belongs to the TolB family.</text>
</comment>
<dbReference type="SUPFAM" id="SSF82171">
    <property type="entry name" value="DPP6 N-terminal domain-like"/>
    <property type="match status" value="1"/>
</dbReference>
<gene>
    <name evidence="5" type="ORF">GCM10023191_074140</name>
</gene>
<dbReference type="Pfam" id="PF00326">
    <property type="entry name" value="Peptidase_S9"/>
    <property type="match status" value="1"/>
</dbReference>